<dbReference type="Proteomes" id="UP000000812">
    <property type="component" value="Chromosome"/>
</dbReference>
<gene>
    <name evidence="2" type="ordered locus">XF_1227</name>
</gene>
<organism evidence="2 3">
    <name type="scientific">Xylella fastidiosa (strain 9a5c)</name>
    <dbReference type="NCBI Taxonomy" id="160492"/>
    <lineage>
        <taxon>Bacteria</taxon>
        <taxon>Pseudomonadati</taxon>
        <taxon>Pseudomonadota</taxon>
        <taxon>Gammaproteobacteria</taxon>
        <taxon>Lysobacterales</taxon>
        <taxon>Lysobacteraceae</taxon>
        <taxon>Xylella</taxon>
    </lineage>
</organism>
<dbReference type="EMBL" id="AE003849">
    <property type="protein sequence ID" value="AAF84037.1"/>
    <property type="molecule type" value="Genomic_DNA"/>
</dbReference>
<feature type="transmembrane region" description="Helical" evidence="1">
    <location>
        <begin position="20"/>
        <end position="41"/>
    </location>
</feature>
<name>Q9PE01_XYLFA</name>
<evidence type="ECO:0000256" key="1">
    <source>
        <dbReference type="SAM" id="Phobius"/>
    </source>
</evidence>
<dbReference type="AlphaFoldDB" id="Q9PE01"/>
<keyword evidence="1" id="KW-1133">Transmembrane helix</keyword>
<dbReference type="KEGG" id="xfa:XF_1227"/>
<dbReference type="HOGENOM" id="CLU_3067790_0_0_6"/>
<proteinExistence type="predicted"/>
<evidence type="ECO:0000313" key="2">
    <source>
        <dbReference type="EMBL" id="AAF84037.1"/>
    </source>
</evidence>
<protein>
    <submittedName>
        <fullName evidence="2">Uncharacterized protein</fullName>
    </submittedName>
</protein>
<sequence length="53" mass="5796">MLCYSPISPSLANFFPVSVYLVLKVILLGSVTCNSVLYDFVMLDLLVDSQLPG</sequence>
<dbReference type="PIR" id="C82708">
    <property type="entry name" value="C82708"/>
</dbReference>
<keyword evidence="1" id="KW-0812">Transmembrane</keyword>
<reference evidence="2 3" key="1">
    <citation type="journal article" date="2000" name="Nature">
        <title>The genome sequence of the plant pathogen Xylella fastidiosa.</title>
        <authorList>
            <person name="Simpson A.J."/>
            <person name="Reinach F.C."/>
            <person name="Arruda P."/>
            <person name="Abreu F.A."/>
            <person name="Acencio M."/>
            <person name="Alvarenga R."/>
            <person name="Alves L.M."/>
            <person name="Araya J.E."/>
            <person name="Baia G.S."/>
            <person name="Baptista C.S."/>
            <person name="Barros M.H."/>
            <person name="Bonaccorsi E.D."/>
            <person name="Bordin S."/>
            <person name="Bove J.M."/>
            <person name="Briones M.R."/>
            <person name="Bueno M.R."/>
            <person name="Camargo A.A."/>
            <person name="Camargo L.E."/>
            <person name="Carraro D.M."/>
            <person name="Carrer H."/>
            <person name="Colauto N.B."/>
            <person name="Colombo C."/>
            <person name="Costa F.F."/>
            <person name="Costa M.C."/>
            <person name="Costa-Neto C.M."/>
            <person name="Coutinho L.L."/>
            <person name="Cristofani M."/>
            <person name="Dias-Neto E."/>
            <person name="Docena C."/>
            <person name="El-Dorry H."/>
            <person name="Facincani A.P."/>
            <person name="Ferreira A.J."/>
            <person name="Ferreira V.C."/>
            <person name="Ferro J.A."/>
            <person name="Fraga J.S."/>
            <person name="Franca S.C."/>
            <person name="Franco M.C."/>
            <person name="Frohme M."/>
            <person name="Furlan L.R."/>
            <person name="Garnier M."/>
            <person name="Goldman G.H."/>
            <person name="Goldman M.H."/>
            <person name="Gomes S.L."/>
            <person name="Gruber A."/>
            <person name="Ho P.L."/>
            <person name="Hoheisel J.D."/>
            <person name="Junqueira M.L."/>
            <person name="Kemper E.L."/>
            <person name="Kitajima J.P."/>
            <person name="Krieger J.E."/>
            <person name="Kuramae E.E."/>
            <person name="Laigret F."/>
            <person name="Lambais M.R."/>
            <person name="Leite L.C."/>
            <person name="Lemos E.G."/>
            <person name="Lemos M.V."/>
            <person name="Lopes S.A."/>
            <person name="Lopes C.R."/>
            <person name="Machado J.A."/>
            <person name="Machado M.A."/>
            <person name="Madeira A.M."/>
            <person name="Madeira H.M."/>
            <person name="Marino C.L."/>
            <person name="Marques M.V."/>
            <person name="Martins E.A."/>
            <person name="Martins E.M."/>
            <person name="Matsukuma A.Y."/>
            <person name="Menck C.F."/>
            <person name="Miracca E.C."/>
            <person name="Miyaki C.Y."/>
            <person name="Monteriro-Vitorello C.B."/>
            <person name="Moon D.H."/>
            <person name="Nagai M.A."/>
            <person name="Nascimento A.L."/>
            <person name="Netto L.E."/>
            <person name="Nhani A.Jr."/>
            <person name="Nobrega F.G."/>
            <person name="Nunes L.R."/>
            <person name="Oliveira M.A."/>
            <person name="de Oliveira M.C."/>
            <person name="de Oliveira R.C."/>
            <person name="Palmieri D.A."/>
            <person name="Paris A."/>
            <person name="Peixoto B.R."/>
            <person name="Pereira G.A."/>
            <person name="Pereira H.A.Jr."/>
            <person name="Pesquero J.B."/>
            <person name="Quaggio R.B."/>
            <person name="Roberto P.G."/>
            <person name="Rodrigues V."/>
            <person name="de M Rosa A.J."/>
            <person name="de Rosa V.E.Jr."/>
            <person name="de Sa R.G."/>
            <person name="Santelli R.V."/>
            <person name="Sawasaki H.E."/>
            <person name="da Silva A.C."/>
            <person name="da Silva A.M."/>
            <person name="da Silva F.R."/>
            <person name="da Silva W.A.Jr."/>
            <person name="da Silveira J.F."/>
            <person name="Silvestri M.L."/>
            <person name="Siqueira W.J."/>
            <person name="de Souza A.A."/>
            <person name="de Souza A.P."/>
            <person name="Terenzi M.F."/>
            <person name="Truffi D."/>
            <person name="Tsai S.M."/>
            <person name="Tsuhako M.H."/>
            <person name="Vallada H."/>
            <person name="Van Sluys M.A."/>
            <person name="Verjovski-Almeida S."/>
            <person name="Vettore A.L."/>
            <person name="Zago M.A."/>
            <person name="Zatz M."/>
            <person name="Meidanis J."/>
            <person name="Setubal J.C."/>
        </authorList>
    </citation>
    <scope>NUCLEOTIDE SEQUENCE [LARGE SCALE GENOMIC DNA]</scope>
    <source>
        <strain evidence="2 3">9a5c</strain>
    </source>
</reference>
<accession>Q9PE01</accession>
<evidence type="ECO:0000313" key="3">
    <source>
        <dbReference type="Proteomes" id="UP000000812"/>
    </source>
</evidence>
<keyword evidence="1" id="KW-0472">Membrane</keyword>